<name>A0A3M7RLX4_BRAPC</name>
<organism evidence="1 2">
    <name type="scientific">Brachionus plicatilis</name>
    <name type="common">Marine rotifer</name>
    <name type="synonym">Brachionus muelleri</name>
    <dbReference type="NCBI Taxonomy" id="10195"/>
    <lineage>
        <taxon>Eukaryota</taxon>
        <taxon>Metazoa</taxon>
        <taxon>Spiralia</taxon>
        <taxon>Gnathifera</taxon>
        <taxon>Rotifera</taxon>
        <taxon>Eurotatoria</taxon>
        <taxon>Monogononta</taxon>
        <taxon>Pseudotrocha</taxon>
        <taxon>Ploima</taxon>
        <taxon>Brachionidae</taxon>
        <taxon>Brachionus</taxon>
    </lineage>
</organism>
<accession>A0A3M7RLX4</accession>
<evidence type="ECO:0000313" key="2">
    <source>
        <dbReference type="Proteomes" id="UP000276133"/>
    </source>
</evidence>
<proteinExistence type="predicted"/>
<comment type="caution">
    <text evidence="1">The sequence shown here is derived from an EMBL/GenBank/DDBJ whole genome shotgun (WGS) entry which is preliminary data.</text>
</comment>
<dbReference type="Proteomes" id="UP000276133">
    <property type="component" value="Unassembled WGS sequence"/>
</dbReference>
<reference evidence="1 2" key="1">
    <citation type="journal article" date="2018" name="Sci. Rep.">
        <title>Genomic signatures of local adaptation to the degree of environmental predictability in rotifers.</title>
        <authorList>
            <person name="Franch-Gras L."/>
            <person name="Hahn C."/>
            <person name="Garcia-Roger E.M."/>
            <person name="Carmona M.J."/>
            <person name="Serra M."/>
            <person name="Gomez A."/>
        </authorList>
    </citation>
    <scope>NUCLEOTIDE SEQUENCE [LARGE SCALE GENOMIC DNA]</scope>
    <source>
        <strain evidence="1">HYR1</strain>
    </source>
</reference>
<protein>
    <submittedName>
        <fullName evidence="1">Uncharacterized protein</fullName>
    </submittedName>
</protein>
<sequence length="260" mass="29784">MPSLTTTTDKPEGEMLQASLEKFIIKIVSTNLYKPYHKNTNFLDETNRPFTKIKRKGISVIIEKINNFGLPRKQMMNWRMTRFEIAKEKSAMALVPIEASDESKLAAKKAFSNHPNLVACSICGSNDTCFLGLLSSKFMDFFCTWFVHKGLQIYNKIKNLFKSLRFLSIGLRTETIVHRYCLYHQFENGQNTTVDSLNLVRANLRPETGSDPNSCPVKNRLVIIQLETSRLATKTVDFELLESTNFATNPLNINKKKIIY</sequence>
<dbReference type="AlphaFoldDB" id="A0A3M7RLX4"/>
<dbReference type="EMBL" id="REGN01003145">
    <property type="protein sequence ID" value="RNA24325.1"/>
    <property type="molecule type" value="Genomic_DNA"/>
</dbReference>
<evidence type="ECO:0000313" key="1">
    <source>
        <dbReference type="EMBL" id="RNA24325.1"/>
    </source>
</evidence>
<gene>
    <name evidence="1" type="ORF">BpHYR1_016795</name>
</gene>
<keyword evidence="2" id="KW-1185">Reference proteome</keyword>